<feature type="chain" id="PRO_5038908406" evidence="2">
    <location>
        <begin position="24"/>
        <end position="154"/>
    </location>
</feature>
<name>A0A7G5FG14_9CORY</name>
<evidence type="ECO:0000313" key="5">
    <source>
        <dbReference type="Proteomes" id="UP000515570"/>
    </source>
</evidence>
<dbReference type="Gene3D" id="2.70.70.10">
    <property type="entry name" value="Glucose Permease (Domain IIA)"/>
    <property type="match status" value="1"/>
</dbReference>
<evidence type="ECO:0000259" key="3">
    <source>
        <dbReference type="Pfam" id="PF01551"/>
    </source>
</evidence>
<dbReference type="EMBL" id="CP059833">
    <property type="protein sequence ID" value="QMV85555.1"/>
    <property type="molecule type" value="Genomic_DNA"/>
</dbReference>
<keyword evidence="1 2" id="KW-0732">Signal</keyword>
<dbReference type="Proteomes" id="UP000515570">
    <property type="component" value="Chromosome"/>
</dbReference>
<protein>
    <submittedName>
        <fullName evidence="4">M23 family metallopeptidase</fullName>
    </submittedName>
</protein>
<evidence type="ECO:0000313" key="4">
    <source>
        <dbReference type="EMBL" id="QMV85555.1"/>
    </source>
</evidence>
<reference evidence="4 5" key="1">
    <citation type="submission" date="2020-07" db="EMBL/GenBank/DDBJ databases">
        <title>non toxigenic Corynebacterium sp. nov from a clinical source.</title>
        <authorList>
            <person name="Bernier A.-M."/>
            <person name="Bernard K."/>
        </authorList>
    </citation>
    <scope>NUCLEOTIDE SEQUENCE [LARGE SCALE GENOMIC DNA]</scope>
    <source>
        <strain evidence="5">NML 93-0612</strain>
    </source>
</reference>
<dbReference type="PANTHER" id="PTHR21666">
    <property type="entry name" value="PEPTIDASE-RELATED"/>
    <property type="match status" value="1"/>
</dbReference>
<keyword evidence="5" id="KW-1185">Reference proteome</keyword>
<evidence type="ECO:0000256" key="2">
    <source>
        <dbReference type="SAM" id="SignalP"/>
    </source>
</evidence>
<dbReference type="AlphaFoldDB" id="A0A7G5FG14"/>
<gene>
    <name evidence="4" type="ORF">HW450_02050</name>
</gene>
<dbReference type="SUPFAM" id="SSF51261">
    <property type="entry name" value="Duplicated hybrid motif"/>
    <property type="match status" value="1"/>
</dbReference>
<dbReference type="Pfam" id="PF01551">
    <property type="entry name" value="Peptidase_M23"/>
    <property type="match status" value="1"/>
</dbReference>
<sequence>MKKILLLLTLAPLLSAYVSPTTGADHASGVTRAFDKPAKNWLKGHRGVDLAAEPGATIVAAGEGVVSYVGVIAGTPIVSIEHPDGIKTTYQPVHAVVARGDAVAEGQPIGRLAGTEGLHWGALVAKDDYINPLSLLKRPTIRLKPVGGLDRRRL</sequence>
<dbReference type="RefSeq" id="WP_182386376.1">
    <property type="nucleotide sequence ID" value="NZ_CP059833.1"/>
</dbReference>
<feature type="domain" description="M23ase beta-sheet core" evidence="3">
    <location>
        <begin position="44"/>
        <end position="123"/>
    </location>
</feature>
<proteinExistence type="predicted"/>
<dbReference type="GO" id="GO:0004222">
    <property type="term" value="F:metalloendopeptidase activity"/>
    <property type="evidence" value="ECO:0007669"/>
    <property type="project" value="TreeGrafter"/>
</dbReference>
<dbReference type="CDD" id="cd12797">
    <property type="entry name" value="M23_peptidase"/>
    <property type="match status" value="1"/>
</dbReference>
<accession>A0A7G5FG14</accession>
<organism evidence="4 5">
    <name type="scientific">Corynebacterium hindlerae</name>
    <dbReference type="NCBI Taxonomy" id="699041"/>
    <lineage>
        <taxon>Bacteria</taxon>
        <taxon>Bacillati</taxon>
        <taxon>Actinomycetota</taxon>
        <taxon>Actinomycetes</taxon>
        <taxon>Mycobacteriales</taxon>
        <taxon>Corynebacteriaceae</taxon>
        <taxon>Corynebacterium</taxon>
    </lineage>
</organism>
<dbReference type="InterPro" id="IPR011055">
    <property type="entry name" value="Dup_hybrid_motif"/>
</dbReference>
<dbReference type="InterPro" id="IPR050570">
    <property type="entry name" value="Cell_wall_metabolism_enzyme"/>
</dbReference>
<evidence type="ECO:0000256" key="1">
    <source>
        <dbReference type="ARBA" id="ARBA00022729"/>
    </source>
</evidence>
<feature type="signal peptide" evidence="2">
    <location>
        <begin position="1"/>
        <end position="23"/>
    </location>
</feature>
<dbReference type="InterPro" id="IPR016047">
    <property type="entry name" value="M23ase_b-sheet_dom"/>
</dbReference>
<dbReference type="PANTHER" id="PTHR21666:SF289">
    <property type="entry name" value="L-ALA--D-GLU ENDOPEPTIDASE"/>
    <property type="match status" value="1"/>
</dbReference>